<dbReference type="PATRIC" id="fig|74031.6.peg.3691"/>
<evidence type="ECO:0008006" key="3">
    <source>
        <dbReference type="Google" id="ProtNLM"/>
    </source>
</evidence>
<keyword evidence="2" id="KW-1185">Reference proteome</keyword>
<dbReference type="InterPro" id="IPR029063">
    <property type="entry name" value="SAM-dependent_MTases_sf"/>
</dbReference>
<evidence type="ECO:0000313" key="2">
    <source>
        <dbReference type="Proteomes" id="UP000037046"/>
    </source>
</evidence>
<dbReference type="Proteomes" id="UP000037046">
    <property type="component" value="Unassembled WGS sequence"/>
</dbReference>
<dbReference type="EMBL" id="LGVV01000092">
    <property type="protein sequence ID" value="KNX39864.1"/>
    <property type="molecule type" value="Genomic_DNA"/>
</dbReference>
<name>A0A0L6CQ16_9RHOB</name>
<organism evidence="1 2">
    <name type="scientific">Roseovarius tolerans</name>
    <dbReference type="NCBI Taxonomy" id="74031"/>
    <lineage>
        <taxon>Bacteria</taxon>
        <taxon>Pseudomonadati</taxon>
        <taxon>Pseudomonadota</taxon>
        <taxon>Alphaproteobacteria</taxon>
        <taxon>Rhodobacterales</taxon>
        <taxon>Roseobacteraceae</taxon>
        <taxon>Roseovarius</taxon>
    </lineage>
</organism>
<sequence>MDIEGHEPKAFVGMSELLSHKPVIYFEYSPHRYSDDEVNWIQKNVVDAYDKARLYSDQWYDLPENGLHGLNPEEHRFHMNVLVC</sequence>
<gene>
    <name evidence="1" type="ORF">ROTO_35910</name>
</gene>
<dbReference type="SUPFAM" id="SSF53335">
    <property type="entry name" value="S-adenosyl-L-methionine-dependent methyltransferases"/>
    <property type="match status" value="1"/>
</dbReference>
<comment type="caution">
    <text evidence="1">The sequence shown here is derived from an EMBL/GenBank/DDBJ whole genome shotgun (WGS) entry which is preliminary data.</text>
</comment>
<dbReference type="AlphaFoldDB" id="A0A0L6CQ16"/>
<reference evidence="2" key="1">
    <citation type="submission" date="2015-07" db="EMBL/GenBank/DDBJ databases">
        <title>Draft Genome Sequence of Roseovarius tolerans EL-164, a producer of N-Acylated Alanine Methyl Esters (NAMEs).</title>
        <authorList>
            <person name="Voget S."/>
            <person name="Bruns H."/>
            <person name="Wagner-Doebler I."/>
            <person name="Schulz S."/>
            <person name="Daniel R."/>
        </authorList>
    </citation>
    <scope>NUCLEOTIDE SEQUENCE [LARGE SCALE GENOMIC DNA]</scope>
    <source>
        <strain evidence="2">EL-164</strain>
    </source>
</reference>
<proteinExistence type="predicted"/>
<accession>A0A0L6CQ16</accession>
<evidence type="ECO:0000313" key="1">
    <source>
        <dbReference type="EMBL" id="KNX39864.1"/>
    </source>
</evidence>
<protein>
    <recommendedName>
        <fullName evidence="3">Methyltransferase FkbM domain-containing protein</fullName>
    </recommendedName>
</protein>